<dbReference type="SMART" id="SM00823">
    <property type="entry name" value="PKS_PP"/>
    <property type="match status" value="1"/>
</dbReference>
<reference evidence="4 5" key="1">
    <citation type="submission" date="2021-08" db="EMBL/GenBank/DDBJ databases">
        <title>The genome sequence of Chitinophaga sp. B61.</title>
        <authorList>
            <person name="Zhang X."/>
        </authorList>
    </citation>
    <scope>NUCLEOTIDE SEQUENCE [LARGE SCALE GENOMIC DNA]</scope>
    <source>
        <strain evidence="4 5">B61</strain>
    </source>
</reference>
<gene>
    <name evidence="4" type="ORF">K1Y79_01675</name>
</gene>
<evidence type="ECO:0000313" key="5">
    <source>
        <dbReference type="Proteomes" id="UP000812961"/>
    </source>
</evidence>
<evidence type="ECO:0000256" key="1">
    <source>
        <dbReference type="ARBA" id="ARBA00022450"/>
    </source>
</evidence>
<dbReference type="InterPro" id="IPR036736">
    <property type="entry name" value="ACP-like_sf"/>
</dbReference>
<keyword evidence="1" id="KW-0596">Phosphopantetheine</keyword>
<dbReference type="Proteomes" id="UP000812961">
    <property type="component" value="Unassembled WGS sequence"/>
</dbReference>
<dbReference type="Gene3D" id="3.30.300.30">
    <property type="match status" value="1"/>
</dbReference>
<keyword evidence="5" id="KW-1185">Reference proteome</keyword>
<dbReference type="SMART" id="SM01294">
    <property type="entry name" value="PKS_PP_betabranch"/>
    <property type="match status" value="1"/>
</dbReference>
<organism evidence="4 5">
    <name type="scientific">Chitinophaga rhizophila</name>
    <dbReference type="NCBI Taxonomy" id="2866212"/>
    <lineage>
        <taxon>Bacteria</taxon>
        <taxon>Pseudomonadati</taxon>
        <taxon>Bacteroidota</taxon>
        <taxon>Chitinophagia</taxon>
        <taxon>Chitinophagales</taxon>
        <taxon>Chitinophagaceae</taxon>
        <taxon>Chitinophaga</taxon>
    </lineage>
</organism>
<dbReference type="EMBL" id="JAICCF010000001">
    <property type="protein sequence ID" value="MBW8683031.1"/>
    <property type="molecule type" value="Genomic_DNA"/>
</dbReference>
<dbReference type="Gene3D" id="1.10.1200.10">
    <property type="entry name" value="ACP-like"/>
    <property type="match status" value="1"/>
</dbReference>
<protein>
    <submittedName>
        <fullName evidence="4">Amino acid adenylation domain-containing protein</fullName>
    </submittedName>
</protein>
<dbReference type="Gene3D" id="3.40.50.12780">
    <property type="entry name" value="N-terminal domain of ligase-like"/>
    <property type="match status" value="1"/>
</dbReference>
<dbReference type="PANTHER" id="PTHR45527">
    <property type="entry name" value="NONRIBOSOMAL PEPTIDE SYNTHETASE"/>
    <property type="match status" value="1"/>
</dbReference>
<dbReference type="InterPro" id="IPR010071">
    <property type="entry name" value="AA_adenyl_dom"/>
</dbReference>
<dbReference type="InterPro" id="IPR020845">
    <property type="entry name" value="AMP-binding_CS"/>
</dbReference>
<dbReference type="InterPro" id="IPR000873">
    <property type="entry name" value="AMP-dep_synth/lig_dom"/>
</dbReference>
<dbReference type="InterPro" id="IPR020806">
    <property type="entry name" value="PKS_PP-bd"/>
</dbReference>
<sequence>MLELITQLRNKGIDLLLDDSGSNLRLVGVLKHLTESDKAYLGAHKEALITYLRSRQQAHDQQYWEKQFEEEQPLTDLACFRAGNETVSGPVQLTHILRESLTTRLKDFAIQHQVSLITLLKAVVRTLFYRYTGLKDINICSYTTGQNDVLTVRNCIDAGSGFDAVLEKEKVTEKEAKRHNTFGFADIVQRFRLQSGILVTDTDDLPVTFPWDIVFTISGDTTLTIGMTCNGKGYHPQLLLRTFVHLEQLLADILLQPATVVEELSFMTAAEKEAIIHGFNDTAVAYDSAATLLDLFAAQVARTPDNTAVSFEGRNVSYRSLDELSNKFAHYLLQKGNDSGRYIGLTVRKSDDLIITLLGVLKSGHAYVVADPNLPEERLKYILKDAGCMLTIDEHIVKEFHAEAGGLSAAATGISITPDDIVYLMYTSGSTGNPKGAVNTYRGFTNTINWYIHEMGITAADRVGIISNASFDLTQKNYFAPLIAGATIYPDNDFHPQRTAAFIGTNKITIINAAPVLYYSLLEVDLSQLASLKKVILGGEAIDIRQVRKLQQVYPEVQFYNSYGPSEASDVSVYHLLRDTETANIPIGRPVRNTTVYILNSHEQVVPVGVAGEICIGGTGVGLGYLNNDQLTGEKFVDTITYGRIYKTGDLGRWLPDGIIEFLGRRDQQVKVRGNRVELGDVEVNIARFDETIRQVVADVREVNGEMMLVAYYVAGAAIDKSALREYLLRKLPDYMTPSFYVALDVIPLTPNGKINRKALPAVTSRDIIRKAYVAPESNIERHLVELWAEILHLGTADISVDSNFFEIGGTSLKLIRMVNAINSIEGIKKEVAPMTIFEYPNIQGLAAYLTGNVTKDEMLETTITESVEVMDETLNILNSINN</sequence>
<evidence type="ECO:0000259" key="3">
    <source>
        <dbReference type="PROSITE" id="PS50075"/>
    </source>
</evidence>
<dbReference type="InterPro" id="IPR001242">
    <property type="entry name" value="Condensation_dom"/>
</dbReference>
<dbReference type="Gene3D" id="3.30.559.30">
    <property type="entry name" value="Nonribosomal peptide synthetase, condensation domain"/>
    <property type="match status" value="1"/>
</dbReference>
<dbReference type="RefSeq" id="WP_220248264.1">
    <property type="nucleotide sequence ID" value="NZ_JAICCF010000001.1"/>
</dbReference>
<dbReference type="Pfam" id="PF00668">
    <property type="entry name" value="Condensation"/>
    <property type="match status" value="1"/>
</dbReference>
<dbReference type="PROSITE" id="PS50075">
    <property type="entry name" value="CARRIER"/>
    <property type="match status" value="1"/>
</dbReference>
<keyword evidence="2" id="KW-0597">Phosphoprotein</keyword>
<proteinExistence type="predicted"/>
<name>A0ABS7G6E5_9BACT</name>
<dbReference type="SUPFAM" id="SSF52777">
    <property type="entry name" value="CoA-dependent acyltransferases"/>
    <property type="match status" value="1"/>
</dbReference>
<dbReference type="InterPro" id="IPR045851">
    <property type="entry name" value="AMP-bd_C_sf"/>
</dbReference>
<dbReference type="CDD" id="cd05930">
    <property type="entry name" value="A_NRPS"/>
    <property type="match status" value="1"/>
</dbReference>
<comment type="caution">
    <text evidence="4">The sequence shown here is derived from an EMBL/GenBank/DDBJ whole genome shotgun (WGS) entry which is preliminary data.</text>
</comment>
<dbReference type="InterPro" id="IPR009081">
    <property type="entry name" value="PP-bd_ACP"/>
</dbReference>
<dbReference type="InterPro" id="IPR042099">
    <property type="entry name" value="ANL_N_sf"/>
</dbReference>
<dbReference type="Pfam" id="PF00550">
    <property type="entry name" value="PP-binding"/>
    <property type="match status" value="1"/>
</dbReference>
<evidence type="ECO:0000313" key="4">
    <source>
        <dbReference type="EMBL" id="MBW8683031.1"/>
    </source>
</evidence>
<accession>A0ABS7G6E5</accession>
<dbReference type="SUPFAM" id="SSF56801">
    <property type="entry name" value="Acetyl-CoA synthetase-like"/>
    <property type="match status" value="1"/>
</dbReference>
<dbReference type="PROSITE" id="PS00455">
    <property type="entry name" value="AMP_BINDING"/>
    <property type="match status" value="1"/>
</dbReference>
<dbReference type="SUPFAM" id="SSF47336">
    <property type="entry name" value="ACP-like"/>
    <property type="match status" value="1"/>
</dbReference>
<dbReference type="PANTHER" id="PTHR45527:SF1">
    <property type="entry name" value="FATTY ACID SYNTHASE"/>
    <property type="match status" value="1"/>
</dbReference>
<dbReference type="NCBIfam" id="TIGR01733">
    <property type="entry name" value="AA-adenyl-dom"/>
    <property type="match status" value="1"/>
</dbReference>
<dbReference type="Pfam" id="PF00501">
    <property type="entry name" value="AMP-binding"/>
    <property type="match status" value="1"/>
</dbReference>
<feature type="domain" description="Carrier" evidence="3">
    <location>
        <begin position="775"/>
        <end position="854"/>
    </location>
</feature>
<evidence type="ECO:0000256" key="2">
    <source>
        <dbReference type="ARBA" id="ARBA00022553"/>
    </source>
</evidence>